<comment type="caution">
    <text evidence="9">The sequence shown here is derived from an EMBL/GenBank/DDBJ whole genome shotgun (WGS) entry which is preliminary data.</text>
</comment>
<dbReference type="AlphaFoldDB" id="A0A7J7JTC4"/>
<dbReference type="CDD" id="cd01314">
    <property type="entry name" value="D-HYD"/>
    <property type="match status" value="1"/>
</dbReference>
<evidence type="ECO:0000313" key="10">
    <source>
        <dbReference type="Proteomes" id="UP000593567"/>
    </source>
</evidence>
<dbReference type="InterPro" id="IPR006680">
    <property type="entry name" value="Amidohydro-rel"/>
</dbReference>
<evidence type="ECO:0000256" key="2">
    <source>
        <dbReference type="ARBA" id="ARBA00008829"/>
    </source>
</evidence>
<proteinExistence type="inferred from homology"/>
<comment type="catalytic activity">
    <reaction evidence="5">
        <text>5,6-dihydrouracil + H2O = 3-(carbamoylamino)propanoate + H(+)</text>
        <dbReference type="Rhea" id="RHEA:16121"/>
        <dbReference type="ChEBI" id="CHEBI:11892"/>
        <dbReference type="ChEBI" id="CHEBI:15377"/>
        <dbReference type="ChEBI" id="CHEBI:15378"/>
        <dbReference type="ChEBI" id="CHEBI:15901"/>
        <dbReference type="EC" id="3.5.2.2"/>
    </reaction>
</comment>
<dbReference type="InterPro" id="IPR011059">
    <property type="entry name" value="Metal-dep_hydrolase_composite"/>
</dbReference>
<dbReference type="NCBIfam" id="TIGR02033">
    <property type="entry name" value="D-hydantoinase"/>
    <property type="match status" value="1"/>
</dbReference>
<dbReference type="FunFam" id="3.20.20.140:FF:000076">
    <property type="entry name" value="Dihydropyrimidinase like 2"/>
    <property type="match status" value="1"/>
</dbReference>
<evidence type="ECO:0000256" key="6">
    <source>
        <dbReference type="ARBA" id="ARBA00039113"/>
    </source>
</evidence>
<comment type="similarity">
    <text evidence="2">Belongs to the metallo-dependent hydrolases superfamily. Hydantoinase/dihydropyrimidinase family.</text>
</comment>
<evidence type="ECO:0000256" key="7">
    <source>
        <dbReference type="SAM" id="MobiDB-lite"/>
    </source>
</evidence>
<dbReference type="Pfam" id="PF01979">
    <property type="entry name" value="Amidohydro_1"/>
    <property type="match status" value="1"/>
</dbReference>
<feature type="region of interest" description="Disordered" evidence="7">
    <location>
        <begin position="615"/>
        <end position="670"/>
    </location>
</feature>
<protein>
    <recommendedName>
        <fullName evidence="6">dihydropyrimidinase</fullName>
        <ecNumber evidence="6">3.5.2.2</ecNumber>
    </recommendedName>
</protein>
<name>A0A7J7JTC4_BUGNE</name>
<gene>
    <name evidence="9" type="ORF">EB796_012956</name>
</gene>
<dbReference type="PANTHER" id="PTHR11647">
    <property type="entry name" value="HYDRANTOINASE/DIHYDROPYRIMIDINASE FAMILY MEMBER"/>
    <property type="match status" value="1"/>
</dbReference>
<evidence type="ECO:0000256" key="1">
    <source>
        <dbReference type="ARBA" id="ARBA00001947"/>
    </source>
</evidence>
<feature type="domain" description="Amidohydrolase-related" evidence="8">
    <location>
        <begin position="158"/>
        <end position="547"/>
    </location>
</feature>
<dbReference type="InterPro" id="IPR011778">
    <property type="entry name" value="Hydantoinase/dihydroPyrase"/>
</dbReference>
<dbReference type="Proteomes" id="UP000593567">
    <property type="component" value="Unassembled WGS sequence"/>
</dbReference>
<dbReference type="GO" id="GO:0004157">
    <property type="term" value="F:dihydropyrimidinase activity"/>
    <property type="evidence" value="ECO:0007669"/>
    <property type="project" value="UniProtKB-EC"/>
</dbReference>
<keyword evidence="10" id="KW-1185">Reference proteome</keyword>
<dbReference type="PANTHER" id="PTHR11647:SF1">
    <property type="entry name" value="COLLAPSIN RESPONSE MEDIATOR PROTEIN"/>
    <property type="match status" value="1"/>
</dbReference>
<evidence type="ECO:0000256" key="3">
    <source>
        <dbReference type="ARBA" id="ARBA00022723"/>
    </source>
</evidence>
<dbReference type="InterPro" id="IPR050378">
    <property type="entry name" value="Metallo-dep_Hydrolases_sf"/>
</dbReference>
<reference evidence="9" key="1">
    <citation type="submission" date="2020-06" db="EMBL/GenBank/DDBJ databases">
        <title>Draft genome of Bugula neritina, a colonial animal packing powerful symbionts and potential medicines.</title>
        <authorList>
            <person name="Rayko M."/>
        </authorList>
    </citation>
    <scope>NUCLEOTIDE SEQUENCE [LARGE SCALE GENOMIC DNA]</scope>
    <source>
        <strain evidence="9">Kwan_BN1</strain>
    </source>
</reference>
<dbReference type="InterPro" id="IPR032466">
    <property type="entry name" value="Metal_Hydrolase"/>
</dbReference>
<keyword evidence="4" id="KW-0378">Hydrolase</keyword>
<evidence type="ECO:0000259" key="8">
    <source>
        <dbReference type="Pfam" id="PF01979"/>
    </source>
</evidence>
<keyword evidence="3" id="KW-0479">Metal-binding</keyword>
<dbReference type="GO" id="GO:0005829">
    <property type="term" value="C:cytosol"/>
    <property type="evidence" value="ECO:0007669"/>
    <property type="project" value="TreeGrafter"/>
</dbReference>
<dbReference type="SUPFAM" id="SSF51556">
    <property type="entry name" value="Metallo-dependent hydrolases"/>
    <property type="match status" value="1"/>
</dbReference>
<evidence type="ECO:0000256" key="4">
    <source>
        <dbReference type="ARBA" id="ARBA00022801"/>
    </source>
</evidence>
<dbReference type="EMBL" id="VXIV02001920">
    <property type="protein sequence ID" value="KAF6028736.1"/>
    <property type="molecule type" value="Genomic_DNA"/>
</dbReference>
<dbReference type="Gene3D" id="3.20.20.140">
    <property type="entry name" value="Metal-dependent hydrolases"/>
    <property type="match status" value="1"/>
</dbReference>
<evidence type="ECO:0000256" key="5">
    <source>
        <dbReference type="ARBA" id="ARBA00036696"/>
    </source>
</evidence>
<dbReference type="SUPFAM" id="SSF51338">
    <property type="entry name" value="Composite domain of metallo-dependent hydrolases"/>
    <property type="match status" value="2"/>
</dbReference>
<evidence type="ECO:0000313" key="9">
    <source>
        <dbReference type="EMBL" id="KAF6028736.1"/>
    </source>
</evidence>
<dbReference type="Gene3D" id="2.30.40.10">
    <property type="entry name" value="Urease, subunit C, domain 1"/>
    <property type="match status" value="1"/>
</dbReference>
<dbReference type="GO" id="GO:0046872">
    <property type="term" value="F:metal ion binding"/>
    <property type="evidence" value="ECO:0007669"/>
    <property type="project" value="UniProtKB-KW"/>
</dbReference>
<comment type="cofactor">
    <cofactor evidence="1">
        <name>Zn(2+)</name>
        <dbReference type="ChEBI" id="CHEBI:29105"/>
    </cofactor>
</comment>
<sequence length="670" mass="72278">MPKSRVLNAGFFGTVDDAFSSRSLNLNGSVKEKVVSVQVESDLKEEDFSQLQVDAFLANRNKLNCCSLGIESTVYTATYIHLPASHALLHVKMSRPVKKVPLHINSSQGRLLIKGGKCVNDDREFSADIYIEGGVIKELGQNLIIPGGTRVVDAKGKLVIPGGIDTHTHLQKPVEVTPVADDFYHGTKAAISGGTTMIMDLVMEKAGVSPLEAYDKCRELADAMVCCDYGLHMTISGWSEQVAQEMDLLVKEKGINSFEVFHAYKGVLMLDDSDVLKVFSKAKELGSLAMAHCENGEIIEQKADELFDLGITGPEGHALSRPEEVEGEATYRAIVLANQARCPLYVVHVMSKTAANFVADAKKKGHVVFGEPTAASLGTDGTSYFHSCWKEAAAHVTSPPLRPDPSTPGCLMNLLANGDLQTTSSDNCTFTTTQKALGKDDFRKIPNGVNGVEDRMSVIWEKGVQSGKMDACRFVAVTSSTAAKIFNIYPKKGHIGVGSDADLVVWDPEATRTISAKTHNHACDFNIFEGMEVHGVPAVVVSGGRVVKDEEGLHLTQGSGQFVPTPPNAPYVYGRVALRDQALAPQKVDREAYDGPVIELATKVEEVTVCESAPPSVANDGIIHRPPTRGGGRNMQESSFSFSGDQFDDSKQRNSSRVSNPPGGKSQGLW</sequence>
<dbReference type="GO" id="GO:0006208">
    <property type="term" value="P:pyrimidine nucleobase catabolic process"/>
    <property type="evidence" value="ECO:0007669"/>
    <property type="project" value="TreeGrafter"/>
</dbReference>
<organism evidence="9 10">
    <name type="scientific">Bugula neritina</name>
    <name type="common">Brown bryozoan</name>
    <name type="synonym">Sertularia neritina</name>
    <dbReference type="NCBI Taxonomy" id="10212"/>
    <lineage>
        <taxon>Eukaryota</taxon>
        <taxon>Metazoa</taxon>
        <taxon>Spiralia</taxon>
        <taxon>Lophotrochozoa</taxon>
        <taxon>Bryozoa</taxon>
        <taxon>Gymnolaemata</taxon>
        <taxon>Cheilostomatida</taxon>
        <taxon>Flustrina</taxon>
        <taxon>Buguloidea</taxon>
        <taxon>Bugulidae</taxon>
        <taxon>Bugula</taxon>
    </lineage>
</organism>
<dbReference type="EC" id="3.5.2.2" evidence="6"/>
<accession>A0A7J7JTC4</accession>
<dbReference type="OrthoDB" id="10258955at2759"/>